<sequence>MAPATTSFIDIPWSLSTVSVSIIDTSTFMGNFSPSISLGPPIPGFDRTDGGIWSFMIDHPDGRLLYDLGVPAQWETDFPPRIVDQVRGFSAVGVDLSVTRYVSDILEESGISLDTIDAIIWSHVHFDHIGRPSLFPSSTDLIVGQGTLETFGVGYPDSMHSPYLARDLVNRTVTEVPFPDDALRIGGLAAYDYFGDGSFYLLETPGHEIGQISALARVTSKPPSFIYLGGDSFTHASQLRPNKFVPLPDEVYLNTPIPSAPNPIPRHLLAKLHPSARPESLPAYASNLTSAHDTPFATVNVNDDGTSLARFPDIARDVVSKLHAFDADDRVLIVGAHDETLRGIIDQFPKKADQWLAKGWKEKSRWQFVREYEHAFSLLNQDVGL</sequence>
<evidence type="ECO:0000256" key="1">
    <source>
        <dbReference type="ARBA" id="ARBA00007749"/>
    </source>
</evidence>
<keyword evidence="3" id="KW-0378">Hydrolase</keyword>
<evidence type="ECO:0000313" key="7">
    <source>
        <dbReference type="Proteomes" id="UP000813385"/>
    </source>
</evidence>
<comment type="caution">
    <text evidence="6">The sequence shown here is derived from an EMBL/GenBank/DDBJ whole genome shotgun (WGS) entry which is preliminary data.</text>
</comment>
<name>A0A8K0X8S9_9PEZI</name>
<dbReference type="EMBL" id="JAGPXD010000001">
    <property type="protein sequence ID" value="KAH7374883.1"/>
    <property type="molecule type" value="Genomic_DNA"/>
</dbReference>
<dbReference type="OrthoDB" id="10250730at2759"/>
<protein>
    <recommendedName>
        <fullName evidence="5">Metallo-beta-lactamase domain-containing protein</fullName>
    </recommendedName>
</protein>
<dbReference type="AlphaFoldDB" id="A0A8K0X8S9"/>
<keyword evidence="7" id="KW-1185">Reference proteome</keyword>
<gene>
    <name evidence="6" type="ORF">B0T11DRAFT_303299</name>
</gene>
<dbReference type="Gene3D" id="3.60.15.10">
    <property type="entry name" value="Ribonuclease Z/Hydroxyacylglutathione hydrolase-like"/>
    <property type="match status" value="1"/>
</dbReference>
<keyword evidence="4" id="KW-0862">Zinc</keyword>
<dbReference type="Proteomes" id="UP000813385">
    <property type="component" value="Unassembled WGS sequence"/>
</dbReference>
<evidence type="ECO:0000313" key="6">
    <source>
        <dbReference type="EMBL" id="KAH7374883.1"/>
    </source>
</evidence>
<proteinExistence type="inferred from homology"/>
<dbReference type="PANTHER" id="PTHR42978:SF5">
    <property type="entry name" value="METALLO-BETA-LACTAMASE DOMAIN-CONTAINING PROTEIN"/>
    <property type="match status" value="1"/>
</dbReference>
<dbReference type="Pfam" id="PF00753">
    <property type="entry name" value="Lactamase_B"/>
    <property type="match status" value="1"/>
</dbReference>
<dbReference type="CDD" id="cd07730">
    <property type="entry name" value="metallo-hydrolase-like_MBL-fold"/>
    <property type="match status" value="1"/>
</dbReference>
<dbReference type="SMART" id="SM00849">
    <property type="entry name" value="Lactamase_B"/>
    <property type="match status" value="1"/>
</dbReference>
<comment type="similarity">
    <text evidence="1">Belongs to the metallo-beta-lactamase superfamily.</text>
</comment>
<dbReference type="PANTHER" id="PTHR42978">
    <property type="entry name" value="QUORUM-QUENCHING LACTONASE YTNP-RELATED-RELATED"/>
    <property type="match status" value="1"/>
</dbReference>
<dbReference type="SUPFAM" id="SSF56281">
    <property type="entry name" value="Metallo-hydrolase/oxidoreductase"/>
    <property type="match status" value="1"/>
</dbReference>
<reference evidence="6" key="1">
    <citation type="journal article" date="2021" name="Nat. Commun.">
        <title>Genetic determinants of endophytism in the Arabidopsis root mycobiome.</title>
        <authorList>
            <person name="Mesny F."/>
            <person name="Miyauchi S."/>
            <person name="Thiergart T."/>
            <person name="Pickel B."/>
            <person name="Atanasova L."/>
            <person name="Karlsson M."/>
            <person name="Huettel B."/>
            <person name="Barry K.W."/>
            <person name="Haridas S."/>
            <person name="Chen C."/>
            <person name="Bauer D."/>
            <person name="Andreopoulos W."/>
            <person name="Pangilinan J."/>
            <person name="LaButti K."/>
            <person name="Riley R."/>
            <person name="Lipzen A."/>
            <person name="Clum A."/>
            <person name="Drula E."/>
            <person name="Henrissat B."/>
            <person name="Kohler A."/>
            <person name="Grigoriev I.V."/>
            <person name="Martin F.M."/>
            <person name="Hacquard S."/>
        </authorList>
    </citation>
    <scope>NUCLEOTIDE SEQUENCE</scope>
    <source>
        <strain evidence="6">MPI-CAGE-AT-0016</strain>
    </source>
</reference>
<evidence type="ECO:0000256" key="3">
    <source>
        <dbReference type="ARBA" id="ARBA00022801"/>
    </source>
</evidence>
<evidence type="ECO:0000256" key="4">
    <source>
        <dbReference type="ARBA" id="ARBA00022833"/>
    </source>
</evidence>
<evidence type="ECO:0000259" key="5">
    <source>
        <dbReference type="SMART" id="SM00849"/>
    </source>
</evidence>
<feature type="domain" description="Metallo-beta-lactamase" evidence="5">
    <location>
        <begin position="51"/>
        <end position="271"/>
    </location>
</feature>
<dbReference type="GO" id="GO:0046872">
    <property type="term" value="F:metal ion binding"/>
    <property type="evidence" value="ECO:0007669"/>
    <property type="project" value="UniProtKB-KW"/>
</dbReference>
<dbReference type="InterPro" id="IPR051013">
    <property type="entry name" value="MBL_superfamily_lactonases"/>
</dbReference>
<evidence type="ECO:0000256" key="2">
    <source>
        <dbReference type="ARBA" id="ARBA00022723"/>
    </source>
</evidence>
<organism evidence="6 7">
    <name type="scientific">Plectosphaerella cucumerina</name>
    <dbReference type="NCBI Taxonomy" id="40658"/>
    <lineage>
        <taxon>Eukaryota</taxon>
        <taxon>Fungi</taxon>
        <taxon>Dikarya</taxon>
        <taxon>Ascomycota</taxon>
        <taxon>Pezizomycotina</taxon>
        <taxon>Sordariomycetes</taxon>
        <taxon>Hypocreomycetidae</taxon>
        <taxon>Glomerellales</taxon>
        <taxon>Plectosphaerellaceae</taxon>
        <taxon>Plectosphaerella</taxon>
    </lineage>
</organism>
<dbReference type="InterPro" id="IPR036866">
    <property type="entry name" value="RibonucZ/Hydroxyglut_hydro"/>
</dbReference>
<dbReference type="InterPro" id="IPR001279">
    <property type="entry name" value="Metallo-B-lactamas"/>
</dbReference>
<dbReference type="GO" id="GO:0016787">
    <property type="term" value="F:hydrolase activity"/>
    <property type="evidence" value="ECO:0007669"/>
    <property type="project" value="UniProtKB-KW"/>
</dbReference>
<accession>A0A8K0X8S9</accession>
<keyword evidence="2" id="KW-0479">Metal-binding</keyword>